<evidence type="ECO:0000313" key="1">
    <source>
        <dbReference type="EMBL" id="AKL88271.1"/>
    </source>
</evidence>
<dbReference type="RefSeq" id="YP_009188662.1">
    <property type="nucleotide sequence ID" value="NC_028668.1"/>
</dbReference>
<reference evidence="1 2" key="1">
    <citation type="journal article" date="2015" name="PLoS ONE">
        <title>Lysis to Kill: Evaluation of the Lytic Abilities, and Genomics of Nine Bacteriophages Infective for Gordonia spp. and Their Potential Use in Activated Sludge Foam Biocontrol.</title>
        <authorList>
            <person name="Dyson Z.A."/>
            <person name="Tucci J."/>
            <person name="Seviour R.J."/>
            <person name="Petrovski S."/>
        </authorList>
    </citation>
    <scope>NUCLEOTIDE SEQUENCE [LARGE SCALE GENOMIC DNA]</scope>
</reference>
<dbReference type="Proteomes" id="UP000204451">
    <property type="component" value="Segment"/>
</dbReference>
<dbReference type="EMBL" id="KR063279">
    <property type="protein sequence ID" value="AKL88271.1"/>
    <property type="molecule type" value="Genomic_DNA"/>
</dbReference>
<sequence length="81" mass="9304">MLWIVPIDADIDDYAREWVDYFAGDVYGAIVDSDDYAISDNSVWGVYGDDYAMQTLSEYVRYALEEISQTIKDNKRKAMCA</sequence>
<protein>
    <submittedName>
        <fullName evidence="1">Uncharacterized protein</fullName>
    </submittedName>
</protein>
<proteinExistence type="predicted"/>
<dbReference type="GeneID" id="26516965"/>
<keyword evidence="2" id="KW-1185">Reference proteome</keyword>
<accession>A0A0K0NKN4</accession>
<evidence type="ECO:0000313" key="2">
    <source>
        <dbReference type="Proteomes" id="UP000204451"/>
    </source>
</evidence>
<dbReference type="KEGG" id="vg:26516965"/>
<organism evidence="1 2">
    <name type="scientific">Gordonia phage GMA3</name>
    <dbReference type="NCBI Taxonomy" id="1647284"/>
    <lineage>
        <taxon>Viruses</taxon>
        <taxon>Duplodnaviria</taxon>
        <taxon>Heunggongvirae</taxon>
        <taxon>Uroviricota</taxon>
        <taxon>Caudoviricetes</taxon>
        <taxon>Gamtrevirus</taxon>
        <taxon>Gamtrevirus GMA3</taxon>
    </lineage>
</organism>
<gene>
    <name evidence="1" type="ORF">GMA3_94</name>
</gene>
<name>A0A0K0NKN4_9CAUD</name>